<evidence type="ECO:0008006" key="5">
    <source>
        <dbReference type="Google" id="ProtNLM"/>
    </source>
</evidence>
<keyword evidence="4" id="KW-1185">Reference proteome</keyword>
<feature type="region of interest" description="Disordered" evidence="1">
    <location>
        <begin position="44"/>
        <end position="126"/>
    </location>
</feature>
<dbReference type="AlphaFoldDB" id="A0A067T200"/>
<organism evidence="3 4">
    <name type="scientific">Galerina marginata (strain CBS 339.88)</name>
    <dbReference type="NCBI Taxonomy" id="685588"/>
    <lineage>
        <taxon>Eukaryota</taxon>
        <taxon>Fungi</taxon>
        <taxon>Dikarya</taxon>
        <taxon>Basidiomycota</taxon>
        <taxon>Agaricomycotina</taxon>
        <taxon>Agaricomycetes</taxon>
        <taxon>Agaricomycetidae</taxon>
        <taxon>Agaricales</taxon>
        <taxon>Agaricineae</taxon>
        <taxon>Strophariaceae</taxon>
        <taxon>Galerina</taxon>
    </lineage>
</organism>
<keyword evidence="2" id="KW-0472">Membrane</keyword>
<feature type="transmembrane region" description="Helical" evidence="2">
    <location>
        <begin position="184"/>
        <end position="206"/>
    </location>
</feature>
<dbReference type="EMBL" id="KL142387">
    <property type="protein sequence ID" value="KDR73033.1"/>
    <property type="molecule type" value="Genomic_DNA"/>
</dbReference>
<dbReference type="HOGENOM" id="CLU_1030751_0_0_1"/>
<keyword evidence="2" id="KW-1133">Transmembrane helix</keyword>
<evidence type="ECO:0000313" key="4">
    <source>
        <dbReference type="Proteomes" id="UP000027222"/>
    </source>
</evidence>
<evidence type="ECO:0000313" key="3">
    <source>
        <dbReference type="EMBL" id="KDR73033.1"/>
    </source>
</evidence>
<evidence type="ECO:0000256" key="2">
    <source>
        <dbReference type="SAM" id="Phobius"/>
    </source>
</evidence>
<keyword evidence="2" id="KW-0812">Transmembrane</keyword>
<dbReference type="Proteomes" id="UP000027222">
    <property type="component" value="Unassembled WGS sequence"/>
</dbReference>
<sequence length="270" mass="29533">MIERFRRIGREVNDSFNRLIAVPQYSTVGGSVLSHSMKKSVDPILDQPLSHPRRSFGKFPLPPINKPTIPKFLPPDNRHPPTATKKAVDNPPRPAVTQHPVSAQKAPKPASPQLKEGPPLAASPLSSTKFPVNPSSLVSVSTVYSTTVTVETQGGSSLFRATTILTTATTTASSESPKATNSTLALAISFGVLAFLILVAGAIFLLRRRLKKRRLLDGDRSTLYRSDCTSDVYFPTSRGSSPSPSLHESYWRRESLAPSRARDTLHRYSY</sequence>
<protein>
    <recommendedName>
        <fullName evidence="5">Mid2 domain-containing protein</fullName>
    </recommendedName>
</protein>
<accession>A0A067T200</accession>
<evidence type="ECO:0000256" key="1">
    <source>
        <dbReference type="SAM" id="MobiDB-lite"/>
    </source>
</evidence>
<gene>
    <name evidence="3" type="ORF">GALMADRAFT_746089</name>
</gene>
<reference evidence="4" key="1">
    <citation type="journal article" date="2014" name="Proc. Natl. Acad. Sci. U.S.A.">
        <title>Extensive sampling of basidiomycete genomes demonstrates inadequacy of the white-rot/brown-rot paradigm for wood decay fungi.</title>
        <authorList>
            <person name="Riley R."/>
            <person name="Salamov A.A."/>
            <person name="Brown D.W."/>
            <person name="Nagy L.G."/>
            <person name="Floudas D."/>
            <person name="Held B.W."/>
            <person name="Levasseur A."/>
            <person name="Lombard V."/>
            <person name="Morin E."/>
            <person name="Otillar R."/>
            <person name="Lindquist E.A."/>
            <person name="Sun H."/>
            <person name="LaButti K.M."/>
            <person name="Schmutz J."/>
            <person name="Jabbour D."/>
            <person name="Luo H."/>
            <person name="Baker S.E."/>
            <person name="Pisabarro A.G."/>
            <person name="Walton J.D."/>
            <person name="Blanchette R.A."/>
            <person name="Henrissat B."/>
            <person name="Martin F."/>
            <person name="Cullen D."/>
            <person name="Hibbett D.S."/>
            <person name="Grigoriev I.V."/>
        </authorList>
    </citation>
    <scope>NUCLEOTIDE SEQUENCE [LARGE SCALE GENOMIC DNA]</scope>
    <source>
        <strain evidence="4">CBS 339.88</strain>
    </source>
</reference>
<proteinExistence type="predicted"/>
<name>A0A067T200_GALM3</name>